<dbReference type="SUPFAM" id="SSF53271">
    <property type="entry name" value="PRTase-like"/>
    <property type="match status" value="1"/>
</dbReference>
<evidence type="ECO:0000259" key="13">
    <source>
        <dbReference type="Pfam" id="PF00156"/>
    </source>
</evidence>
<proteinExistence type="inferred from homology"/>
<dbReference type="InterPro" id="IPR050054">
    <property type="entry name" value="UPRTase/APRTase"/>
</dbReference>
<accession>A0A1X9LQ44</accession>
<protein>
    <recommendedName>
        <fullName evidence="6 11">Adenine phosphoribosyltransferase</fullName>
        <shortName evidence="11">APRT</shortName>
        <ecNumber evidence="6 11">2.4.2.7</ecNumber>
    </recommendedName>
</protein>
<dbReference type="KEGG" id="cphy:B5808_05965"/>
<dbReference type="HAMAP" id="MF_00004">
    <property type="entry name" value="Aden_phosphoribosyltr"/>
    <property type="match status" value="1"/>
</dbReference>
<dbReference type="Pfam" id="PF00156">
    <property type="entry name" value="Pribosyltran"/>
    <property type="match status" value="1"/>
</dbReference>
<dbReference type="GO" id="GO:0006166">
    <property type="term" value="P:purine ribonucleoside salvage"/>
    <property type="evidence" value="ECO:0007669"/>
    <property type="project" value="UniProtKB-KW"/>
</dbReference>
<evidence type="ECO:0000256" key="10">
    <source>
        <dbReference type="ARBA" id="ARBA00022726"/>
    </source>
</evidence>
<dbReference type="PANTHER" id="PTHR32315:SF3">
    <property type="entry name" value="ADENINE PHOSPHORIBOSYLTRANSFERASE"/>
    <property type="match status" value="1"/>
</dbReference>
<evidence type="ECO:0000313" key="15">
    <source>
        <dbReference type="Proteomes" id="UP000192775"/>
    </source>
</evidence>
<evidence type="ECO:0000256" key="1">
    <source>
        <dbReference type="ARBA" id="ARBA00000868"/>
    </source>
</evidence>
<keyword evidence="9 11" id="KW-0808">Transferase</keyword>
<keyword evidence="10 11" id="KW-0660">Purine salvage</keyword>
<evidence type="ECO:0000256" key="11">
    <source>
        <dbReference type="HAMAP-Rule" id="MF_00004"/>
    </source>
</evidence>
<dbReference type="STRING" id="1619308.B5808_05965"/>
<dbReference type="Proteomes" id="UP000192775">
    <property type="component" value="Chromosome"/>
</dbReference>
<evidence type="ECO:0000313" key="14">
    <source>
        <dbReference type="EMBL" id="ARJ07237.1"/>
    </source>
</evidence>
<dbReference type="UniPathway" id="UPA00588">
    <property type="reaction ID" value="UER00646"/>
</dbReference>
<keyword evidence="15" id="KW-1185">Reference proteome</keyword>
<evidence type="ECO:0000256" key="3">
    <source>
        <dbReference type="ARBA" id="ARBA00004496"/>
    </source>
</evidence>
<name>A0A1X9LQ44_9MICO</name>
<dbReference type="GO" id="GO:0016208">
    <property type="term" value="F:AMP binding"/>
    <property type="evidence" value="ECO:0007669"/>
    <property type="project" value="TreeGrafter"/>
</dbReference>
<evidence type="ECO:0000256" key="8">
    <source>
        <dbReference type="ARBA" id="ARBA00022676"/>
    </source>
</evidence>
<dbReference type="CDD" id="cd06223">
    <property type="entry name" value="PRTases_typeI"/>
    <property type="match status" value="1"/>
</dbReference>
<dbReference type="GO" id="GO:0044209">
    <property type="term" value="P:AMP salvage"/>
    <property type="evidence" value="ECO:0007669"/>
    <property type="project" value="UniProtKB-UniRule"/>
</dbReference>
<dbReference type="EMBL" id="CP020715">
    <property type="protein sequence ID" value="ARJ07237.1"/>
    <property type="molecule type" value="Genomic_DNA"/>
</dbReference>
<evidence type="ECO:0000256" key="12">
    <source>
        <dbReference type="SAM" id="MobiDB-lite"/>
    </source>
</evidence>
<comment type="catalytic activity">
    <reaction evidence="1 11">
        <text>AMP + diphosphate = 5-phospho-alpha-D-ribose 1-diphosphate + adenine</text>
        <dbReference type="Rhea" id="RHEA:16609"/>
        <dbReference type="ChEBI" id="CHEBI:16708"/>
        <dbReference type="ChEBI" id="CHEBI:33019"/>
        <dbReference type="ChEBI" id="CHEBI:58017"/>
        <dbReference type="ChEBI" id="CHEBI:456215"/>
        <dbReference type="EC" id="2.4.2.7"/>
    </reaction>
</comment>
<dbReference type="NCBIfam" id="NF002636">
    <property type="entry name" value="PRK02304.1-5"/>
    <property type="match status" value="1"/>
</dbReference>
<dbReference type="GO" id="GO:0002055">
    <property type="term" value="F:adenine binding"/>
    <property type="evidence" value="ECO:0007669"/>
    <property type="project" value="TreeGrafter"/>
</dbReference>
<comment type="function">
    <text evidence="2 11">Catalyzes a salvage reaction resulting in the formation of AMP, that is energically less costly than de novo synthesis.</text>
</comment>
<evidence type="ECO:0000256" key="9">
    <source>
        <dbReference type="ARBA" id="ARBA00022679"/>
    </source>
</evidence>
<gene>
    <name evidence="11" type="primary">apt</name>
    <name evidence="14" type="ORF">B5808_05965</name>
</gene>
<comment type="similarity">
    <text evidence="5 11">Belongs to the purine/pyrimidine phosphoribosyltransferase family.</text>
</comment>
<evidence type="ECO:0000256" key="5">
    <source>
        <dbReference type="ARBA" id="ARBA00008391"/>
    </source>
</evidence>
<feature type="region of interest" description="Disordered" evidence="12">
    <location>
        <begin position="23"/>
        <end position="62"/>
    </location>
</feature>
<comment type="pathway">
    <text evidence="4 11">Purine metabolism; AMP biosynthesis via salvage pathway; AMP from adenine: step 1/1.</text>
</comment>
<dbReference type="GO" id="GO:0005737">
    <property type="term" value="C:cytoplasm"/>
    <property type="evidence" value="ECO:0007669"/>
    <property type="project" value="UniProtKB-SubCell"/>
</dbReference>
<feature type="compositionally biased region" description="Polar residues" evidence="12">
    <location>
        <begin position="44"/>
        <end position="53"/>
    </location>
</feature>
<dbReference type="GO" id="GO:0006168">
    <property type="term" value="P:adenine salvage"/>
    <property type="evidence" value="ECO:0007669"/>
    <property type="project" value="InterPro"/>
</dbReference>
<sequence length="236" mass="24600">MPTRSPSFRPRVTESKTTLVGYSRCSASAPSRWATERPYPLDSGTPSAPSTVDGTGRGYDGPVTDEIERIIRAGMTETPDFPSEGILFRDLSGLFADADGLRAVSAALVDGVDAETVVGVEARGFVFGTAAAVATGKGMLAVRKAGKLPGEVLAESYDLEYGVATIEVHPDTLAPGTRVVIVDDVLATGGTLAATIRLMRRAGWVVAGVAVVIELEALGGRSALPADVEVRSLLRL</sequence>
<feature type="domain" description="Phosphoribosyltransferase" evidence="13">
    <location>
        <begin position="116"/>
        <end position="214"/>
    </location>
</feature>
<evidence type="ECO:0000256" key="2">
    <source>
        <dbReference type="ARBA" id="ARBA00003968"/>
    </source>
</evidence>
<dbReference type="Gene3D" id="3.40.50.2020">
    <property type="match status" value="1"/>
</dbReference>
<evidence type="ECO:0000256" key="4">
    <source>
        <dbReference type="ARBA" id="ARBA00004659"/>
    </source>
</evidence>
<dbReference type="AlphaFoldDB" id="A0A1X9LQ44"/>
<reference evidence="14 15" key="1">
    <citation type="submission" date="2017-04" db="EMBL/GenBank/DDBJ databases">
        <authorList>
            <person name="Afonso C.L."/>
            <person name="Miller P.J."/>
            <person name="Scott M.A."/>
            <person name="Spackman E."/>
            <person name="Goraichik I."/>
            <person name="Dimitrov K.M."/>
            <person name="Suarez D.L."/>
            <person name="Swayne D.E."/>
        </authorList>
    </citation>
    <scope>NUCLEOTIDE SEQUENCE [LARGE SCALE GENOMIC DNA]</scope>
    <source>
        <strain evidence="15">XA(T)</strain>
    </source>
</reference>
<organism evidence="14 15">
    <name type="scientific">Cnuibacter physcomitrellae</name>
    <dbReference type="NCBI Taxonomy" id="1619308"/>
    <lineage>
        <taxon>Bacteria</taxon>
        <taxon>Bacillati</taxon>
        <taxon>Actinomycetota</taxon>
        <taxon>Actinomycetes</taxon>
        <taxon>Micrococcales</taxon>
        <taxon>Microbacteriaceae</taxon>
        <taxon>Cnuibacter</taxon>
    </lineage>
</organism>
<dbReference type="FunFam" id="3.40.50.2020:FF:000021">
    <property type="entry name" value="Adenine phosphoribosyltransferase"/>
    <property type="match status" value="1"/>
</dbReference>
<dbReference type="InterPro" id="IPR029057">
    <property type="entry name" value="PRTase-like"/>
</dbReference>
<comment type="subunit">
    <text evidence="11">Homodimer.</text>
</comment>
<dbReference type="InterPro" id="IPR005764">
    <property type="entry name" value="Ade_phspho_trans"/>
</dbReference>
<comment type="subcellular location">
    <subcellularLocation>
        <location evidence="3 11">Cytoplasm</location>
    </subcellularLocation>
</comment>
<dbReference type="PANTHER" id="PTHR32315">
    <property type="entry name" value="ADENINE PHOSPHORIBOSYLTRANSFERASE"/>
    <property type="match status" value="1"/>
</dbReference>
<dbReference type="GO" id="GO:0003999">
    <property type="term" value="F:adenine phosphoribosyltransferase activity"/>
    <property type="evidence" value="ECO:0007669"/>
    <property type="project" value="UniProtKB-UniRule"/>
</dbReference>
<evidence type="ECO:0000256" key="6">
    <source>
        <dbReference type="ARBA" id="ARBA00011893"/>
    </source>
</evidence>
<dbReference type="InterPro" id="IPR000836">
    <property type="entry name" value="PRTase_dom"/>
</dbReference>
<dbReference type="EC" id="2.4.2.7" evidence="6 11"/>
<keyword evidence="7 11" id="KW-0963">Cytoplasm</keyword>
<keyword evidence="8 11" id="KW-0328">Glycosyltransferase</keyword>
<evidence type="ECO:0000256" key="7">
    <source>
        <dbReference type="ARBA" id="ARBA00022490"/>
    </source>
</evidence>